<reference evidence="3" key="1">
    <citation type="journal article" name="BMC Genomics">
        <title>Long-read sequencing and de novo genome assembly of marine medaka (Oryzias melastigma).</title>
        <authorList>
            <person name="Liang P."/>
            <person name="Saqib H.S.A."/>
            <person name="Ni X."/>
            <person name="Shen Y."/>
        </authorList>
    </citation>
    <scope>NUCLEOTIDE SEQUENCE</scope>
    <source>
        <strain evidence="3">Bigg-433</strain>
    </source>
</reference>
<feature type="region of interest" description="Disordered" evidence="2">
    <location>
        <begin position="63"/>
        <end position="98"/>
    </location>
</feature>
<gene>
    <name evidence="3" type="ORF">FQA47_019440</name>
</gene>
<organism evidence="3 4">
    <name type="scientific">Oryzias melastigma</name>
    <name type="common">Marine medaka</name>
    <dbReference type="NCBI Taxonomy" id="30732"/>
    <lineage>
        <taxon>Eukaryota</taxon>
        <taxon>Metazoa</taxon>
        <taxon>Chordata</taxon>
        <taxon>Craniata</taxon>
        <taxon>Vertebrata</taxon>
        <taxon>Euteleostomi</taxon>
        <taxon>Actinopterygii</taxon>
        <taxon>Neopterygii</taxon>
        <taxon>Teleostei</taxon>
        <taxon>Neoteleostei</taxon>
        <taxon>Acanthomorphata</taxon>
        <taxon>Ovalentaria</taxon>
        <taxon>Atherinomorphae</taxon>
        <taxon>Beloniformes</taxon>
        <taxon>Adrianichthyidae</taxon>
        <taxon>Oryziinae</taxon>
        <taxon>Oryzias</taxon>
    </lineage>
</organism>
<dbReference type="GO" id="GO:0004672">
    <property type="term" value="F:protein kinase activity"/>
    <property type="evidence" value="ECO:0007669"/>
    <property type="project" value="TreeGrafter"/>
</dbReference>
<dbReference type="EMBL" id="WKFB01000415">
    <property type="protein sequence ID" value="KAF6723784.1"/>
    <property type="molecule type" value="Genomic_DNA"/>
</dbReference>
<dbReference type="PANTHER" id="PTHR22972:SF5">
    <property type="entry name" value="INACTIVE TYROSINE-PROTEIN KINASE PEAK1"/>
    <property type="match status" value="1"/>
</dbReference>
<keyword evidence="3" id="KW-0808">Transferase</keyword>
<keyword evidence="3" id="KW-0418">Kinase</keyword>
<dbReference type="Proteomes" id="UP000646548">
    <property type="component" value="Unassembled WGS sequence"/>
</dbReference>
<evidence type="ECO:0000256" key="1">
    <source>
        <dbReference type="ARBA" id="ARBA00038349"/>
    </source>
</evidence>
<sequence length="558" mass="60494">MASAAERGPPALPVKQHRCSSSGSDAVLLSTANDAVFSDTSDCHAPQCPIHQRKDVSKHEIRFFSEGTPPPVPRKRLTRTLSLPGSGSSSSPPWSPLPRRHLNIDNPLYMMAPIPDSCFHEEGEGLAAGSAFSSPSFSQLSLDTPDEHLCALFQNFVDQDLVSEGLQHRHLLFLRSATQTVEAQRLQRGVASRRLRSQGAWDFLQCQASEPKRVGDQTFYRLHNSRFPEMVLCLRVCSPQPAASSAQPPRTPPHANVRDVLVCLQPAAMLMPRSSAHLLPAAADGRDPGPPAGRASPGTVQTFLQGGVGVSIERDLPLATMEDFVQDSPQSRPADYCRQVCVLLLQVLLGSLHLHSTCAAAAELQPRHIFLVWPTRGGGERDPAVLDGAEQSRGVQVLWRALGTPRVVLTPRSPADPEPLVHIQQQLGALVSFCLPPPESPAAGGVSPRPLHHRGLLYLSSLLQGGGQLQMTNAAVVLQVLLWGPQVPHLSTVTARRWLASKRALLLLTMAEAGLAPAPLFLDWEDCMRLRFLSFADPETVASVAARLWDSLNKDGQV</sequence>
<dbReference type="InterPro" id="IPR051511">
    <property type="entry name" value="MitoQC_Scaffold_Kinases"/>
</dbReference>
<comment type="similarity">
    <text evidence="1">Belongs to the protein kinase superfamily.</text>
</comment>
<evidence type="ECO:0000256" key="2">
    <source>
        <dbReference type="SAM" id="MobiDB-lite"/>
    </source>
</evidence>
<name>A0A834C6X8_ORYME</name>
<comment type="caution">
    <text evidence="3">The sequence shown here is derived from an EMBL/GenBank/DDBJ whole genome shotgun (WGS) entry which is preliminary data.</text>
</comment>
<feature type="region of interest" description="Disordered" evidence="2">
    <location>
        <begin position="1"/>
        <end position="20"/>
    </location>
</feature>
<proteinExistence type="inferred from homology"/>
<evidence type="ECO:0000313" key="4">
    <source>
        <dbReference type="Proteomes" id="UP000646548"/>
    </source>
</evidence>
<accession>A0A834C6X8</accession>
<dbReference type="AlphaFoldDB" id="A0A834C6X8"/>
<feature type="compositionally biased region" description="Low complexity" evidence="2">
    <location>
        <begin position="81"/>
        <end position="92"/>
    </location>
</feature>
<protein>
    <submittedName>
        <fullName evidence="3">Tyrosine-protein kinase</fullName>
    </submittedName>
</protein>
<dbReference type="PANTHER" id="PTHR22972">
    <property type="entry name" value="SERINE/THREONINE PROTEIN KINASE"/>
    <property type="match status" value="1"/>
</dbReference>
<evidence type="ECO:0000313" key="3">
    <source>
        <dbReference type="EMBL" id="KAF6723784.1"/>
    </source>
</evidence>